<keyword evidence="1" id="KW-0677">Repeat</keyword>
<dbReference type="AlphaFoldDB" id="A0A9Q0KDT8"/>
<gene>
    <name evidence="4" type="ORF">NE237_015245</name>
</gene>
<dbReference type="InterPro" id="IPR002885">
    <property type="entry name" value="PPR_rpt"/>
</dbReference>
<dbReference type="Pfam" id="PF13041">
    <property type="entry name" value="PPR_2"/>
    <property type="match status" value="1"/>
</dbReference>
<organism evidence="4 5">
    <name type="scientific">Protea cynaroides</name>
    <dbReference type="NCBI Taxonomy" id="273540"/>
    <lineage>
        <taxon>Eukaryota</taxon>
        <taxon>Viridiplantae</taxon>
        <taxon>Streptophyta</taxon>
        <taxon>Embryophyta</taxon>
        <taxon>Tracheophyta</taxon>
        <taxon>Spermatophyta</taxon>
        <taxon>Magnoliopsida</taxon>
        <taxon>Proteales</taxon>
        <taxon>Proteaceae</taxon>
        <taxon>Protea</taxon>
    </lineage>
</organism>
<feature type="repeat" description="PPR" evidence="2">
    <location>
        <begin position="201"/>
        <end position="235"/>
    </location>
</feature>
<dbReference type="InterPro" id="IPR046960">
    <property type="entry name" value="PPR_At4g14850-like_plant"/>
</dbReference>
<evidence type="ECO:0000313" key="4">
    <source>
        <dbReference type="EMBL" id="KAJ4968544.1"/>
    </source>
</evidence>
<evidence type="ECO:0000313" key="5">
    <source>
        <dbReference type="Proteomes" id="UP001141806"/>
    </source>
</evidence>
<dbReference type="SUPFAM" id="SSF48452">
    <property type="entry name" value="TPR-like"/>
    <property type="match status" value="1"/>
</dbReference>
<dbReference type="Pfam" id="PF01535">
    <property type="entry name" value="PPR"/>
    <property type="match status" value="5"/>
</dbReference>
<dbReference type="PROSITE" id="PS51375">
    <property type="entry name" value="PPR"/>
    <property type="match status" value="3"/>
</dbReference>
<dbReference type="NCBIfam" id="TIGR00756">
    <property type="entry name" value="PPR"/>
    <property type="match status" value="4"/>
</dbReference>
<dbReference type="Pfam" id="PF20431">
    <property type="entry name" value="E_motif"/>
    <property type="match status" value="1"/>
</dbReference>
<dbReference type="Proteomes" id="UP001141806">
    <property type="component" value="Unassembled WGS sequence"/>
</dbReference>
<feature type="repeat" description="PPR" evidence="2">
    <location>
        <begin position="303"/>
        <end position="337"/>
    </location>
</feature>
<name>A0A9Q0KDT8_9MAGN</name>
<keyword evidence="5" id="KW-1185">Reference proteome</keyword>
<dbReference type="InterPro" id="IPR046848">
    <property type="entry name" value="E_motif"/>
</dbReference>
<dbReference type="OrthoDB" id="1854885at2759"/>
<dbReference type="EMBL" id="JAMYWD010000006">
    <property type="protein sequence ID" value="KAJ4968544.1"/>
    <property type="molecule type" value="Genomic_DNA"/>
</dbReference>
<dbReference type="Pfam" id="PF14432">
    <property type="entry name" value="DYW_deaminase"/>
    <property type="match status" value="1"/>
</dbReference>
<dbReference type="Gene3D" id="1.25.40.10">
    <property type="entry name" value="Tetratricopeptide repeat domain"/>
    <property type="match status" value="4"/>
</dbReference>
<accession>A0A9Q0KDT8</accession>
<dbReference type="PANTHER" id="PTHR47926">
    <property type="entry name" value="PENTATRICOPEPTIDE REPEAT-CONTAINING PROTEIN"/>
    <property type="match status" value="1"/>
</dbReference>
<dbReference type="InterPro" id="IPR011990">
    <property type="entry name" value="TPR-like_helical_dom_sf"/>
</dbReference>
<evidence type="ECO:0000259" key="3">
    <source>
        <dbReference type="Pfam" id="PF14432"/>
    </source>
</evidence>
<dbReference type="GO" id="GO:0008270">
    <property type="term" value="F:zinc ion binding"/>
    <property type="evidence" value="ECO:0007669"/>
    <property type="project" value="InterPro"/>
</dbReference>
<reference evidence="4" key="1">
    <citation type="journal article" date="2023" name="Plant J.">
        <title>The genome of the king protea, Protea cynaroides.</title>
        <authorList>
            <person name="Chang J."/>
            <person name="Duong T.A."/>
            <person name="Schoeman C."/>
            <person name="Ma X."/>
            <person name="Roodt D."/>
            <person name="Barker N."/>
            <person name="Li Z."/>
            <person name="Van de Peer Y."/>
            <person name="Mizrachi E."/>
        </authorList>
    </citation>
    <scope>NUCLEOTIDE SEQUENCE</scope>
    <source>
        <tissue evidence="4">Young leaves</tissue>
    </source>
</reference>
<sequence length="610" mass="68234">MQYSHFLHQLRACAKTRSQLQGKKLHAQIIKIGLEQWEPLPNNLIDMYGKCGLLHAALHLFDELPQRDPVSWASILTAHNQANLPHCTLSIFPNMFTFDRLQPDNFVFATIFKACGSLGAVKQGKQIHAHFVLSPFSDDDVVKSSLVDMYSKCGQLDDAHWIFDSISWKNSVCWTAMISGYARNGRSSEAIELLQRMPVKDLFSWTALISGIVQSGDSSDAIKLFVQMQREGIRIIDPFVLSSVVGASANLAALELGRQIHCLVVVFGYESSVFVSNALVDMYAKCSDILAAKDVFDKIPKRDVVSWTTIIVGAAQHGKAEDALTLFDEMVLAGLKPNEVTFVGLIYACSHVGLVDKGCHLFNSMTKDYRINPSLQHYTCLLDLLSRSGHLDDAENVIKTMPFDPDEATWAALLSACKRYGNSQRGIGIANHLLSLNPQEPSSYILLSNTYASAGMWDYVSKVRKLMAVTAVKKEPGYSWVDLGKESWVFYAGKTACQVKEEIVGLLKDLDMEMKRRGYVPDTSFVLQDLEEQEKEQQLFWHSERLAVAYGLLKAVPGTVIRVVKNLRVCGDCHTVLKFICSIVGREIIVRDANRFHHFKDGKCSCCDFW</sequence>
<evidence type="ECO:0000256" key="1">
    <source>
        <dbReference type="ARBA" id="ARBA00022737"/>
    </source>
</evidence>
<dbReference type="GO" id="GO:0009451">
    <property type="term" value="P:RNA modification"/>
    <property type="evidence" value="ECO:0007669"/>
    <property type="project" value="InterPro"/>
</dbReference>
<dbReference type="GO" id="GO:0003723">
    <property type="term" value="F:RNA binding"/>
    <property type="evidence" value="ECO:0007669"/>
    <property type="project" value="InterPro"/>
</dbReference>
<feature type="domain" description="DYW" evidence="3">
    <location>
        <begin position="518"/>
        <end position="610"/>
    </location>
</feature>
<dbReference type="FunFam" id="1.25.40.10:FF:000090">
    <property type="entry name" value="Pentatricopeptide repeat-containing protein, chloroplastic"/>
    <property type="match status" value="1"/>
</dbReference>
<protein>
    <recommendedName>
        <fullName evidence="3">DYW domain-containing protein</fullName>
    </recommendedName>
</protein>
<evidence type="ECO:0000256" key="2">
    <source>
        <dbReference type="PROSITE-ProRule" id="PRU00708"/>
    </source>
</evidence>
<dbReference type="InterPro" id="IPR032867">
    <property type="entry name" value="DYW_dom"/>
</dbReference>
<comment type="caution">
    <text evidence="4">The sequence shown here is derived from an EMBL/GenBank/DDBJ whole genome shotgun (WGS) entry which is preliminary data.</text>
</comment>
<feature type="repeat" description="PPR" evidence="2">
    <location>
        <begin position="170"/>
        <end position="200"/>
    </location>
</feature>
<dbReference type="FunFam" id="1.25.40.10:FF:000285">
    <property type="entry name" value="Pentatricopeptide repeat-containing protein, chloroplastic"/>
    <property type="match status" value="1"/>
</dbReference>
<dbReference type="PANTHER" id="PTHR47926:SF495">
    <property type="entry name" value="DYW DOMAIN-CONTAINING PROTEIN"/>
    <property type="match status" value="1"/>
</dbReference>
<proteinExistence type="predicted"/>